<keyword evidence="2" id="KW-1185">Reference proteome</keyword>
<name>A0ABS0XK67_9SPHN</name>
<comment type="caution">
    <text evidence="1">The sequence shown here is derived from an EMBL/GenBank/DDBJ whole genome shotgun (WGS) entry which is preliminary data.</text>
</comment>
<evidence type="ECO:0000313" key="1">
    <source>
        <dbReference type="EMBL" id="MBJ6120426.1"/>
    </source>
</evidence>
<sequence>MIDALDAYVAAALDAGVRIEVRDLAEMLAAEPSVQAVLFYGSNLRTGSLDGVLDFYVLTAGPPERGLWPTVSYREVTRDGVTLRAKIATMRLATFRAAASGDLIDTTIWTRFVQPAALVWQRDDEARAGVVQAIAAAAVTAARFAAALGPARGTAADYWRALFRQTYAAELRVEKSGREEQILDHGAGRYQAILPLAWQAGGIAFDRDGDILTPDVSDRARILARWHRRRRAGKPLNIARLVRAAFTFDGAAAYGLWKVERHTGVKVALTPWRERHPILSAPAVFWQVWRSRR</sequence>
<gene>
    <name evidence="1" type="ORF">JAO74_01335</name>
</gene>
<proteinExistence type="predicted"/>
<evidence type="ECO:0000313" key="2">
    <source>
        <dbReference type="Proteomes" id="UP000640426"/>
    </source>
</evidence>
<accession>A0ABS0XK67</accession>
<reference evidence="2" key="1">
    <citation type="submission" date="2020-12" db="EMBL/GenBank/DDBJ databases">
        <title>Hymenobacter sp.</title>
        <authorList>
            <person name="Kim M.K."/>
        </authorList>
    </citation>
    <scope>NUCLEOTIDE SEQUENCE [LARGE SCALE GENOMIC DNA]</scope>
    <source>
        <strain evidence="2">BT553</strain>
    </source>
</reference>
<dbReference type="EMBL" id="JAELXS010000001">
    <property type="protein sequence ID" value="MBJ6120426.1"/>
    <property type="molecule type" value="Genomic_DNA"/>
</dbReference>
<dbReference type="Proteomes" id="UP000640426">
    <property type="component" value="Unassembled WGS sequence"/>
</dbReference>
<evidence type="ECO:0008006" key="3">
    <source>
        <dbReference type="Google" id="ProtNLM"/>
    </source>
</evidence>
<protein>
    <recommendedName>
        <fullName evidence="3">Nucleotidyltransferase</fullName>
    </recommendedName>
</protein>
<dbReference type="RefSeq" id="WP_199034269.1">
    <property type="nucleotide sequence ID" value="NZ_JAELXS010000001.1"/>
</dbReference>
<organism evidence="1 2">
    <name type="scientific">Sphingomonas mollis</name>
    <dbReference type="NCBI Taxonomy" id="2795726"/>
    <lineage>
        <taxon>Bacteria</taxon>
        <taxon>Pseudomonadati</taxon>
        <taxon>Pseudomonadota</taxon>
        <taxon>Alphaproteobacteria</taxon>
        <taxon>Sphingomonadales</taxon>
        <taxon>Sphingomonadaceae</taxon>
        <taxon>Sphingomonas</taxon>
    </lineage>
</organism>